<feature type="signal peptide" evidence="1">
    <location>
        <begin position="1"/>
        <end position="18"/>
    </location>
</feature>
<evidence type="ECO:0008006" key="4">
    <source>
        <dbReference type="Google" id="ProtNLM"/>
    </source>
</evidence>
<feature type="chain" id="PRO_5043732813" description="Secreted protein" evidence="1">
    <location>
        <begin position="19"/>
        <end position="169"/>
    </location>
</feature>
<sequence>MAFSCFLWLLFSTHHCRHHHQAAVHSSLTSTFFLWINPCNLESILTCKSIISPWHHPFQSTHNIQPKYHSPSHHCNLITMTAAHSINLLSHIFNSSVQPNRARARFICNQPPSITCNITSPSSLPCLINRSTRVSQPVIQAQNVLCRDTRHRRQSNFPCHHLCISEAPL</sequence>
<dbReference type="Proteomes" id="UP001457282">
    <property type="component" value="Unassembled WGS sequence"/>
</dbReference>
<dbReference type="AlphaFoldDB" id="A0AAW1XR10"/>
<protein>
    <recommendedName>
        <fullName evidence="4">Secreted protein</fullName>
    </recommendedName>
</protein>
<evidence type="ECO:0000313" key="2">
    <source>
        <dbReference type="EMBL" id="KAK9938898.1"/>
    </source>
</evidence>
<comment type="caution">
    <text evidence="2">The sequence shown here is derived from an EMBL/GenBank/DDBJ whole genome shotgun (WGS) entry which is preliminary data.</text>
</comment>
<proteinExistence type="predicted"/>
<dbReference type="EMBL" id="JBEDUW010000003">
    <property type="protein sequence ID" value="KAK9938898.1"/>
    <property type="molecule type" value="Genomic_DNA"/>
</dbReference>
<name>A0AAW1XR10_RUBAR</name>
<reference evidence="2 3" key="1">
    <citation type="journal article" date="2023" name="G3 (Bethesda)">
        <title>A chromosome-length genome assembly and annotation of blackberry (Rubus argutus, cv. 'Hillquist').</title>
        <authorList>
            <person name="Bruna T."/>
            <person name="Aryal R."/>
            <person name="Dudchenko O."/>
            <person name="Sargent D.J."/>
            <person name="Mead D."/>
            <person name="Buti M."/>
            <person name="Cavallini A."/>
            <person name="Hytonen T."/>
            <person name="Andres J."/>
            <person name="Pham M."/>
            <person name="Weisz D."/>
            <person name="Mascagni F."/>
            <person name="Usai G."/>
            <person name="Natali L."/>
            <person name="Bassil N."/>
            <person name="Fernandez G.E."/>
            <person name="Lomsadze A."/>
            <person name="Armour M."/>
            <person name="Olukolu B."/>
            <person name="Poorten T."/>
            <person name="Britton C."/>
            <person name="Davik J."/>
            <person name="Ashrafi H."/>
            <person name="Aiden E.L."/>
            <person name="Borodovsky M."/>
            <person name="Worthington M."/>
        </authorList>
    </citation>
    <scope>NUCLEOTIDE SEQUENCE [LARGE SCALE GENOMIC DNA]</scope>
    <source>
        <strain evidence="2">PI 553951</strain>
    </source>
</reference>
<gene>
    <name evidence="2" type="ORF">M0R45_015610</name>
</gene>
<evidence type="ECO:0000256" key="1">
    <source>
        <dbReference type="SAM" id="SignalP"/>
    </source>
</evidence>
<organism evidence="2 3">
    <name type="scientific">Rubus argutus</name>
    <name type="common">Southern blackberry</name>
    <dbReference type="NCBI Taxonomy" id="59490"/>
    <lineage>
        <taxon>Eukaryota</taxon>
        <taxon>Viridiplantae</taxon>
        <taxon>Streptophyta</taxon>
        <taxon>Embryophyta</taxon>
        <taxon>Tracheophyta</taxon>
        <taxon>Spermatophyta</taxon>
        <taxon>Magnoliopsida</taxon>
        <taxon>eudicotyledons</taxon>
        <taxon>Gunneridae</taxon>
        <taxon>Pentapetalae</taxon>
        <taxon>rosids</taxon>
        <taxon>fabids</taxon>
        <taxon>Rosales</taxon>
        <taxon>Rosaceae</taxon>
        <taxon>Rosoideae</taxon>
        <taxon>Rosoideae incertae sedis</taxon>
        <taxon>Rubus</taxon>
    </lineage>
</organism>
<keyword evidence="3" id="KW-1185">Reference proteome</keyword>
<evidence type="ECO:0000313" key="3">
    <source>
        <dbReference type="Proteomes" id="UP001457282"/>
    </source>
</evidence>
<keyword evidence="1" id="KW-0732">Signal</keyword>
<accession>A0AAW1XR10</accession>